<dbReference type="AlphaFoldDB" id="A0A0E9X5Q3"/>
<dbReference type="GO" id="GO:0005737">
    <property type="term" value="C:cytoplasm"/>
    <property type="evidence" value="ECO:0007669"/>
    <property type="project" value="TreeGrafter"/>
</dbReference>
<evidence type="ECO:0000313" key="1">
    <source>
        <dbReference type="EMBL" id="JAH98062.1"/>
    </source>
</evidence>
<sequence length="355" mass="40819">MMLTAKVDLQCCMVPSKTLWKFKSLLTGFKDKVESTFSFFERFLTYSERDRDLSYTRDNVTSCYVAFAFIENEFGGKGTDGIRGELKKKTAASFPGLLHCLEMNKTIEEITKITKMWKEVVHPPSPSGPLSDTLCYLLSNIALSCVDPESEDILPFTNLTSILHSLLKEEHGPDHETELYFLALVLLWPGNSERIPTHVEGQQNRNPGEDDSNLNIYVTRLQKAYEKCYHRYLRSRYIRPHFFLREGTEYGRLVHWSTVERWVTASAKYDTQESRAFHLWINKAVWENAQLLRVQGIIKDRKMFACVGQREVLVHPDNVAQVRSPGRVSFYLGFNIRGPVAFDIQYSSGPVQPPS</sequence>
<proteinExistence type="predicted"/>
<reference evidence="1" key="2">
    <citation type="journal article" date="2015" name="Fish Shellfish Immunol.">
        <title>Early steps in the European eel (Anguilla anguilla)-Vibrio vulnificus interaction in the gills: Role of the RtxA13 toxin.</title>
        <authorList>
            <person name="Callol A."/>
            <person name="Pajuelo D."/>
            <person name="Ebbesson L."/>
            <person name="Teles M."/>
            <person name="MacKenzie S."/>
            <person name="Amaro C."/>
        </authorList>
    </citation>
    <scope>NUCLEOTIDE SEQUENCE</scope>
</reference>
<name>A0A0E9X5Q3_ANGAN</name>
<dbReference type="EMBL" id="GBXM01010515">
    <property type="protein sequence ID" value="JAH98062.1"/>
    <property type="molecule type" value="Transcribed_RNA"/>
</dbReference>
<protein>
    <submittedName>
        <fullName evidence="1">Uncharacterized protein</fullName>
    </submittedName>
</protein>
<dbReference type="PANTHER" id="PTHR16155">
    <property type="entry name" value="DED DOMAIN-CONTAINING PROTEIN"/>
    <property type="match status" value="1"/>
</dbReference>
<accession>A0A0E9X5Q3</accession>
<dbReference type="PANTHER" id="PTHR16155:SF18">
    <property type="entry name" value="STERILE ALPHA MOTIF DOMAIN-CONTAINING PROTEIN 9-LIKE"/>
    <property type="match status" value="1"/>
</dbReference>
<reference evidence="1" key="1">
    <citation type="submission" date="2014-11" db="EMBL/GenBank/DDBJ databases">
        <authorList>
            <person name="Amaro Gonzalez C."/>
        </authorList>
    </citation>
    <scope>NUCLEOTIDE SEQUENCE</scope>
</reference>
<organism evidence="1">
    <name type="scientific">Anguilla anguilla</name>
    <name type="common">European freshwater eel</name>
    <name type="synonym">Muraena anguilla</name>
    <dbReference type="NCBI Taxonomy" id="7936"/>
    <lineage>
        <taxon>Eukaryota</taxon>
        <taxon>Metazoa</taxon>
        <taxon>Chordata</taxon>
        <taxon>Craniata</taxon>
        <taxon>Vertebrata</taxon>
        <taxon>Euteleostomi</taxon>
        <taxon>Actinopterygii</taxon>
        <taxon>Neopterygii</taxon>
        <taxon>Teleostei</taxon>
        <taxon>Anguilliformes</taxon>
        <taxon>Anguillidae</taxon>
        <taxon>Anguilla</taxon>
    </lineage>
</organism>